<reference evidence="1 2" key="1">
    <citation type="journal article" date="2020" name="Cell">
        <title>Large-Scale Comparative Analyses of Tick Genomes Elucidate Their Genetic Diversity and Vector Capacities.</title>
        <authorList>
            <consortium name="Tick Genome and Microbiome Consortium (TIGMIC)"/>
            <person name="Jia N."/>
            <person name="Wang J."/>
            <person name="Shi W."/>
            <person name="Du L."/>
            <person name="Sun Y."/>
            <person name="Zhan W."/>
            <person name="Jiang J.F."/>
            <person name="Wang Q."/>
            <person name="Zhang B."/>
            <person name="Ji P."/>
            <person name="Bell-Sakyi L."/>
            <person name="Cui X.M."/>
            <person name="Yuan T.T."/>
            <person name="Jiang B.G."/>
            <person name="Yang W.F."/>
            <person name="Lam T.T."/>
            <person name="Chang Q.C."/>
            <person name="Ding S.J."/>
            <person name="Wang X.J."/>
            <person name="Zhu J.G."/>
            <person name="Ruan X.D."/>
            <person name="Zhao L."/>
            <person name="Wei J.T."/>
            <person name="Ye R.Z."/>
            <person name="Que T.C."/>
            <person name="Du C.H."/>
            <person name="Zhou Y.H."/>
            <person name="Cheng J.X."/>
            <person name="Dai P.F."/>
            <person name="Guo W.B."/>
            <person name="Han X.H."/>
            <person name="Huang E.J."/>
            <person name="Li L.F."/>
            <person name="Wei W."/>
            <person name="Gao Y.C."/>
            <person name="Liu J.Z."/>
            <person name="Shao H.Z."/>
            <person name="Wang X."/>
            <person name="Wang C.C."/>
            <person name="Yang T.C."/>
            <person name="Huo Q.B."/>
            <person name="Li W."/>
            <person name="Chen H.Y."/>
            <person name="Chen S.E."/>
            <person name="Zhou L.G."/>
            <person name="Ni X.B."/>
            <person name="Tian J.H."/>
            <person name="Sheng Y."/>
            <person name="Liu T."/>
            <person name="Pan Y.S."/>
            <person name="Xia L.Y."/>
            <person name="Li J."/>
            <person name="Zhao F."/>
            <person name="Cao W.C."/>
        </authorList>
    </citation>
    <scope>NUCLEOTIDE SEQUENCE [LARGE SCALE GENOMIC DNA]</scope>
    <source>
        <strain evidence="1">Iper-2018</strain>
    </source>
</reference>
<keyword evidence="2" id="KW-1185">Reference proteome</keyword>
<comment type="caution">
    <text evidence="1">The sequence shown here is derived from an EMBL/GenBank/DDBJ whole genome shotgun (WGS) entry which is preliminary data.</text>
</comment>
<proteinExistence type="predicted"/>
<gene>
    <name evidence="1" type="ORF">HPB47_015463</name>
</gene>
<dbReference type="EMBL" id="JABSTQ010004094">
    <property type="protein sequence ID" value="KAG0442938.1"/>
    <property type="molecule type" value="Genomic_DNA"/>
</dbReference>
<organism evidence="1 2">
    <name type="scientific">Ixodes persulcatus</name>
    <name type="common">Taiga tick</name>
    <dbReference type="NCBI Taxonomy" id="34615"/>
    <lineage>
        <taxon>Eukaryota</taxon>
        <taxon>Metazoa</taxon>
        <taxon>Ecdysozoa</taxon>
        <taxon>Arthropoda</taxon>
        <taxon>Chelicerata</taxon>
        <taxon>Arachnida</taxon>
        <taxon>Acari</taxon>
        <taxon>Parasitiformes</taxon>
        <taxon>Ixodida</taxon>
        <taxon>Ixodoidea</taxon>
        <taxon>Ixodidae</taxon>
        <taxon>Ixodinae</taxon>
        <taxon>Ixodes</taxon>
    </lineage>
</organism>
<evidence type="ECO:0000313" key="2">
    <source>
        <dbReference type="Proteomes" id="UP000805193"/>
    </source>
</evidence>
<protein>
    <submittedName>
        <fullName evidence="1">Uncharacterized protein</fullName>
    </submittedName>
</protein>
<sequence length="77" mass="9096">MYSRTQKKKLHSEQELKKQHCNLNSKAPSSHRHVSAPHPPQSRFGPWVRSIRLFLQDCSLTRKIYLVCQGHFQFYSS</sequence>
<evidence type="ECO:0000313" key="1">
    <source>
        <dbReference type="EMBL" id="KAG0442938.1"/>
    </source>
</evidence>
<dbReference type="Proteomes" id="UP000805193">
    <property type="component" value="Unassembled WGS sequence"/>
</dbReference>
<accession>A0AC60QTE5</accession>
<name>A0AC60QTE5_IXOPE</name>